<dbReference type="SUPFAM" id="SSF46785">
    <property type="entry name" value="Winged helix' DNA-binding domain"/>
    <property type="match status" value="1"/>
</dbReference>
<dbReference type="InterPro" id="IPR006909">
    <property type="entry name" value="Rad21/Rec8_C_eu"/>
</dbReference>
<keyword evidence="8" id="KW-1185">Reference proteome</keyword>
<dbReference type="InterPro" id="IPR006910">
    <property type="entry name" value="Rad21_Rec8_N"/>
</dbReference>
<gene>
    <name evidence="7" type="ORF">K491DRAFT_403488</name>
</gene>
<dbReference type="AlphaFoldDB" id="A0A6A6T8B7"/>
<evidence type="ECO:0000256" key="1">
    <source>
        <dbReference type="ARBA" id="ARBA00004123"/>
    </source>
</evidence>
<keyword evidence="3" id="KW-0539">Nucleus</keyword>
<dbReference type="EMBL" id="MU004341">
    <property type="protein sequence ID" value="KAF2656040.1"/>
    <property type="molecule type" value="Genomic_DNA"/>
</dbReference>
<dbReference type="InterPro" id="IPR023093">
    <property type="entry name" value="ScpA-like_C"/>
</dbReference>
<dbReference type="GO" id="GO:0003682">
    <property type="term" value="F:chromatin binding"/>
    <property type="evidence" value="ECO:0007669"/>
    <property type="project" value="TreeGrafter"/>
</dbReference>
<dbReference type="InterPro" id="IPR039781">
    <property type="entry name" value="Rad21/Rec8-like"/>
</dbReference>
<dbReference type="FunFam" id="1.10.10.580:FF:000004">
    <property type="entry name" value="Double-strand-break repair protein rad21"/>
    <property type="match status" value="1"/>
</dbReference>
<dbReference type="GO" id="GO:1990414">
    <property type="term" value="P:replication-born double-strand break repair via sister chromatid exchange"/>
    <property type="evidence" value="ECO:0007669"/>
    <property type="project" value="TreeGrafter"/>
</dbReference>
<evidence type="ECO:0008006" key="9">
    <source>
        <dbReference type="Google" id="ProtNLM"/>
    </source>
</evidence>
<comment type="similarity">
    <text evidence="2">Belongs to the rad21 family.</text>
</comment>
<proteinExistence type="inferred from homology"/>
<feature type="compositionally biased region" description="Low complexity" evidence="4">
    <location>
        <begin position="288"/>
        <end position="297"/>
    </location>
</feature>
<dbReference type="GO" id="GO:0007064">
    <property type="term" value="P:mitotic sister chromatid cohesion"/>
    <property type="evidence" value="ECO:0007669"/>
    <property type="project" value="TreeGrafter"/>
</dbReference>
<evidence type="ECO:0000256" key="2">
    <source>
        <dbReference type="ARBA" id="ARBA00009870"/>
    </source>
</evidence>
<evidence type="ECO:0000313" key="7">
    <source>
        <dbReference type="EMBL" id="KAF2656040.1"/>
    </source>
</evidence>
<evidence type="ECO:0000313" key="8">
    <source>
        <dbReference type="Proteomes" id="UP000799324"/>
    </source>
</evidence>
<evidence type="ECO:0000259" key="5">
    <source>
        <dbReference type="Pfam" id="PF04824"/>
    </source>
</evidence>
<name>A0A6A6T8B7_9PLEO</name>
<dbReference type="CDD" id="cd21788">
    <property type="entry name" value="Rad21_Rec8_M_SpRad21p-like"/>
    <property type="match status" value="1"/>
</dbReference>
<feature type="compositionally biased region" description="Polar residues" evidence="4">
    <location>
        <begin position="342"/>
        <end position="353"/>
    </location>
</feature>
<dbReference type="InterPro" id="IPR036390">
    <property type="entry name" value="WH_DNA-bd_sf"/>
</dbReference>
<reference evidence="7" key="1">
    <citation type="journal article" date="2020" name="Stud. Mycol.">
        <title>101 Dothideomycetes genomes: a test case for predicting lifestyles and emergence of pathogens.</title>
        <authorList>
            <person name="Haridas S."/>
            <person name="Albert R."/>
            <person name="Binder M."/>
            <person name="Bloem J."/>
            <person name="Labutti K."/>
            <person name="Salamov A."/>
            <person name="Andreopoulos B."/>
            <person name="Baker S."/>
            <person name="Barry K."/>
            <person name="Bills G."/>
            <person name="Bluhm B."/>
            <person name="Cannon C."/>
            <person name="Castanera R."/>
            <person name="Culley D."/>
            <person name="Daum C."/>
            <person name="Ezra D."/>
            <person name="Gonzalez J."/>
            <person name="Henrissat B."/>
            <person name="Kuo A."/>
            <person name="Liang C."/>
            <person name="Lipzen A."/>
            <person name="Lutzoni F."/>
            <person name="Magnuson J."/>
            <person name="Mondo S."/>
            <person name="Nolan M."/>
            <person name="Ohm R."/>
            <person name="Pangilinan J."/>
            <person name="Park H.-J."/>
            <person name="Ramirez L."/>
            <person name="Alfaro M."/>
            <person name="Sun H."/>
            <person name="Tritt A."/>
            <person name="Yoshinaga Y."/>
            <person name="Zwiers L.-H."/>
            <person name="Turgeon B."/>
            <person name="Goodwin S."/>
            <person name="Spatafora J."/>
            <person name="Crous P."/>
            <person name="Grigoriev I."/>
        </authorList>
    </citation>
    <scope>NUCLEOTIDE SEQUENCE</scope>
    <source>
        <strain evidence="7">CBS 122681</strain>
    </source>
</reference>
<organism evidence="7 8">
    <name type="scientific">Lophiostoma macrostomum CBS 122681</name>
    <dbReference type="NCBI Taxonomy" id="1314788"/>
    <lineage>
        <taxon>Eukaryota</taxon>
        <taxon>Fungi</taxon>
        <taxon>Dikarya</taxon>
        <taxon>Ascomycota</taxon>
        <taxon>Pezizomycotina</taxon>
        <taxon>Dothideomycetes</taxon>
        <taxon>Pleosporomycetidae</taxon>
        <taxon>Pleosporales</taxon>
        <taxon>Lophiostomataceae</taxon>
        <taxon>Lophiostoma</taxon>
    </lineage>
</organism>
<feature type="region of interest" description="Disordered" evidence="4">
    <location>
        <begin position="231"/>
        <end position="365"/>
    </location>
</feature>
<dbReference type="GO" id="GO:0030892">
    <property type="term" value="C:mitotic cohesin complex"/>
    <property type="evidence" value="ECO:0007669"/>
    <property type="project" value="TreeGrafter"/>
</dbReference>
<accession>A0A6A6T8B7</accession>
<dbReference type="Pfam" id="PF04825">
    <property type="entry name" value="Rad21_Rec8_N"/>
    <property type="match status" value="1"/>
</dbReference>
<dbReference type="PANTHER" id="PTHR12585">
    <property type="entry name" value="SCC1 / RAD21 FAMILY MEMBER"/>
    <property type="match status" value="1"/>
</dbReference>
<feature type="region of interest" description="Disordered" evidence="4">
    <location>
        <begin position="414"/>
        <end position="444"/>
    </location>
</feature>
<feature type="compositionally biased region" description="Low complexity" evidence="4">
    <location>
        <begin position="304"/>
        <end position="318"/>
    </location>
</feature>
<evidence type="ECO:0000256" key="4">
    <source>
        <dbReference type="SAM" id="MobiDB-lite"/>
    </source>
</evidence>
<dbReference type="PANTHER" id="PTHR12585:SF69">
    <property type="entry name" value="FI11703P"/>
    <property type="match status" value="1"/>
</dbReference>
<dbReference type="Gene3D" id="1.10.10.580">
    <property type="entry name" value="Structural maintenance of chromosome 1. Chain E"/>
    <property type="match status" value="1"/>
</dbReference>
<protein>
    <recommendedName>
        <fullName evidence="9">Double-strand-break repair protein rad21</fullName>
    </recommendedName>
</protein>
<evidence type="ECO:0000259" key="6">
    <source>
        <dbReference type="Pfam" id="PF04825"/>
    </source>
</evidence>
<dbReference type="OrthoDB" id="10071381at2759"/>
<dbReference type="Pfam" id="PF04824">
    <property type="entry name" value="Rad21_Rec8"/>
    <property type="match status" value="1"/>
</dbReference>
<evidence type="ECO:0000256" key="3">
    <source>
        <dbReference type="ARBA" id="ARBA00023242"/>
    </source>
</evidence>
<comment type="subcellular location">
    <subcellularLocation>
        <location evidence="1">Nucleus</location>
    </subcellularLocation>
</comment>
<feature type="domain" description="Rad21/Rec8-like protein C-terminal eukaryotic" evidence="5">
    <location>
        <begin position="552"/>
        <end position="590"/>
    </location>
</feature>
<dbReference type="GO" id="GO:0005634">
    <property type="term" value="C:nucleus"/>
    <property type="evidence" value="ECO:0007669"/>
    <property type="project" value="UniProtKB-SubCell"/>
</dbReference>
<sequence length="635" mass="68825">MFYPTELLQRTGPLARVWLAANRENKLSKNQILQDKIADDIAVISRPEVAGGPLSLRLSGQLLLGVVRIYSRKARYLLDDCTEALMKIKTAFKPGNIDLPTNQSHLANPASLTLPDVITELDLLAPMPDPSLLLSQALPDLPRLGLEDSTVADWDNSQFLSGSIEQPRAEPMALDDPEGLMLDFGDDEDPQLAGGFDEGTSVEIGRDAPAERRLSEEMASTIKPLDDIGLGLDFGDGDDEPSAFPAGDDIDLGLGTTDIDMGGMTDLGAGAEATEAEQPGLERTARESLSPLSSIRSSVERDLQQTFQQEQDTTTFQPQEEEDESVHQAQRVKRRKLLQLDPETQISSSQIREQQNDRSKILKPSSFLPRDPMLLALMNMQKSGGFVSSILNDGRSRGWAPELRGILSLEVVSRPGQKRKRDSGVADLSSEEEEAVAGAEKTPQLEFEEAQPELDDVAANIGGDTSLGGDEDIIHLPSDAGFAPPEEEPLALEEEEDAFSPIPENFDDTTAPLLHPADSGPISLGTKHAVHLLRERFGAEAETSEAERAKANVLFQDMLPEETTSRADATKMFFEVLVLATKDAIKVEQAVDELGGPLRIRGKRGLWGSWAETAAGGELASQTAPAESGEIIIEA</sequence>
<dbReference type="Proteomes" id="UP000799324">
    <property type="component" value="Unassembled WGS sequence"/>
</dbReference>
<feature type="domain" description="Rad21/Rec8-like protein N-terminal" evidence="6">
    <location>
        <begin position="1"/>
        <end position="105"/>
    </location>
</feature>